<keyword evidence="5" id="KW-0378">Hydrolase</keyword>
<evidence type="ECO:0000313" key="9">
    <source>
        <dbReference type="Proteomes" id="UP000694240"/>
    </source>
</evidence>
<feature type="domain" description="Integrase catalytic" evidence="7">
    <location>
        <begin position="432"/>
        <end position="527"/>
    </location>
</feature>
<dbReference type="GO" id="GO:0016787">
    <property type="term" value="F:hydrolase activity"/>
    <property type="evidence" value="ECO:0007669"/>
    <property type="project" value="UniProtKB-KW"/>
</dbReference>
<evidence type="ECO:0000313" key="8">
    <source>
        <dbReference type="EMBL" id="KAG7559371.1"/>
    </source>
</evidence>
<organism evidence="8 9">
    <name type="scientific">Arabidopsis thaliana x Arabidopsis arenosa</name>
    <dbReference type="NCBI Taxonomy" id="1240361"/>
    <lineage>
        <taxon>Eukaryota</taxon>
        <taxon>Viridiplantae</taxon>
        <taxon>Streptophyta</taxon>
        <taxon>Embryophyta</taxon>
        <taxon>Tracheophyta</taxon>
        <taxon>Spermatophyta</taxon>
        <taxon>Magnoliopsida</taxon>
        <taxon>eudicotyledons</taxon>
        <taxon>Gunneridae</taxon>
        <taxon>Pentapetalae</taxon>
        <taxon>rosids</taxon>
        <taxon>malvids</taxon>
        <taxon>Brassicales</taxon>
        <taxon>Brassicaceae</taxon>
        <taxon>Camelineae</taxon>
        <taxon>Arabidopsis</taxon>
    </lineage>
</organism>
<evidence type="ECO:0000256" key="3">
    <source>
        <dbReference type="ARBA" id="ARBA00022722"/>
    </source>
</evidence>
<dbReference type="Pfam" id="PF00078">
    <property type="entry name" value="RVT_1"/>
    <property type="match status" value="1"/>
</dbReference>
<dbReference type="InterPro" id="IPR000477">
    <property type="entry name" value="RT_dom"/>
</dbReference>
<dbReference type="Pfam" id="PF17917">
    <property type="entry name" value="RT_RNaseH"/>
    <property type="match status" value="1"/>
</dbReference>
<protein>
    <submittedName>
        <fullName evidence="8">Ribonuclease H-like superfamily</fullName>
    </submittedName>
</protein>
<proteinExistence type="predicted"/>
<keyword evidence="4" id="KW-0255">Endonuclease</keyword>
<evidence type="ECO:0000256" key="2">
    <source>
        <dbReference type="ARBA" id="ARBA00022695"/>
    </source>
</evidence>
<dbReference type="PANTHER" id="PTHR37984">
    <property type="entry name" value="PROTEIN CBG26694"/>
    <property type="match status" value="1"/>
</dbReference>
<dbReference type="InterPro" id="IPR001584">
    <property type="entry name" value="Integrase_cat-core"/>
</dbReference>
<evidence type="ECO:0000256" key="6">
    <source>
        <dbReference type="ARBA" id="ARBA00022918"/>
    </source>
</evidence>
<sequence>MQAEELIEKGNDFILATISVVGEDIDIRVSDIPIVAEYADVFESLKGPPSSRGDAFTIDLEPGTTPKDGSFRLCIDYRGLNKVTIKNKYPLPRIDDSLDQLQGASWFSKIDLASGYHQISIAEDDIRKTAFRTSREEHEEHLRVVLDKLREQQLYGKLSNYWKFVEGFASIAKPMTRLTGKDVKFEWTEECENSFQKLKEHMTETPILVLPKTGVPFVVYTYSSGTGFWCVLMQDEKVIAYASRQLRPHEVNYPTYDLELAAVVFALKIWRAYLYGEKVQVFTDHKSLKYIFTQSDLNLRHTIWIELLADYDLDIAYHPGKANLVADALSRRRSDVSSKKEIRELECAPNICATSAREDVVGVPDDKGLRDEILAQAHSSRFSVHPGTTKMYHDLKRYYNWINMKRDVATWVSKCQTYQQVKTEHKVPGGLLQNLPLPEWKWDMITIDFVTGLPTTTGGKNAIWMIVDRLTKTAYFLAIKKTGSADVLAQLYLDKIVSKHGVPISIVSDRDPKFTSIFWQAFQKALGTIQTLENMLRACVLNWEENSLKYLPLVEFAYNNSYHSSIRMPPYEALYGRPCRTPLCWTEVGERKDLEPKMVKYVGTGSRKGSILHVGEPSLYKVQRALSCKRGWSNLDINL</sequence>
<keyword evidence="1" id="KW-0808">Transferase</keyword>
<evidence type="ECO:0000259" key="7">
    <source>
        <dbReference type="PROSITE" id="PS50994"/>
    </source>
</evidence>
<dbReference type="GO" id="GO:0003964">
    <property type="term" value="F:RNA-directed DNA polymerase activity"/>
    <property type="evidence" value="ECO:0007669"/>
    <property type="project" value="UniProtKB-KW"/>
</dbReference>
<dbReference type="PANTHER" id="PTHR37984:SF5">
    <property type="entry name" value="PROTEIN NYNRIN-LIKE"/>
    <property type="match status" value="1"/>
</dbReference>
<dbReference type="GO" id="GO:0004519">
    <property type="term" value="F:endonuclease activity"/>
    <property type="evidence" value="ECO:0007669"/>
    <property type="project" value="UniProtKB-KW"/>
</dbReference>
<keyword evidence="6" id="KW-0695">RNA-directed DNA polymerase</keyword>
<dbReference type="InterPro" id="IPR041373">
    <property type="entry name" value="RT_RNaseH"/>
</dbReference>
<evidence type="ECO:0000256" key="1">
    <source>
        <dbReference type="ARBA" id="ARBA00022679"/>
    </source>
</evidence>
<name>A0A8T1ZMA2_9BRAS</name>
<reference evidence="8 9" key="1">
    <citation type="submission" date="2020-12" db="EMBL/GenBank/DDBJ databases">
        <title>Concerted genomic and epigenomic changes stabilize Arabidopsis allopolyploids.</title>
        <authorList>
            <person name="Chen Z."/>
        </authorList>
    </citation>
    <scope>NUCLEOTIDE SEQUENCE [LARGE SCALE GENOMIC DNA]</scope>
    <source>
        <strain evidence="8">Allo738</strain>
        <tissue evidence="8">Leaf</tissue>
    </source>
</reference>
<dbReference type="Pfam" id="PF17921">
    <property type="entry name" value="Integrase_H2C2"/>
    <property type="match status" value="1"/>
</dbReference>
<dbReference type="CDD" id="cd09274">
    <property type="entry name" value="RNase_HI_RT_Ty3"/>
    <property type="match status" value="1"/>
</dbReference>
<dbReference type="InterPro" id="IPR041588">
    <property type="entry name" value="Integrase_H2C2"/>
</dbReference>
<dbReference type="EMBL" id="JAEFBK010000010">
    <property type="protein sequence ID" value="KAG7559371.1"/>
    <property type="molecule type" value="Genomic_DNA"/>
</dbReference>
<evidence type="ECO:0000256" key="5">
    <source>
        <dbReference type="ARBA" id="ARBA00022801"/>
    </source>
</evidence>
<keyword evidence="9" id="KW-1185">Reference proteome</keyword>
<gene>
    <name evidence="8" type="ORF">ISN45_Aa05g009690</name>
</gene>
<comment type="caution">
    <text evidence="8">The sequence shown here is derived from an EMBL/GenBank/DDBJ whole genome shotgun (WGS) entry which is preliminary data.</text>
</comment>
<dbReference type="AlphaFoldDB" id="A0A8T1ZMA2"/>
<keyword evidence="2" id="KW-0548">Nucleotidyltransferase</keyword>
<accession>A0A8T1ZMA2</accession>
<dbReference type="CDD" id="cd01647">
    <property type="entry name" value="RT_LTR"/>
    <property type="match status" value="1"/>
</dbReference>
<keyword evidence="3" id="KW-0540">Nuclease</keyword>
<dbReference type="InterPro" id="IPR050951">
    <property type="entry name" value="Retrovirus_Pol_polyprotein"/>
</dbReference>
<evidence type="ECO:0000256" key="4">
    <source>
        <dbReference type="ARBA" id="ARBA00022759"/>
    </source>
</evidence>
<dbReference type="PROSITE" id="PS50994">
    <property type="entry name" value="INTEGRASE"/>
    <property type="match status" value="1"/>
</dbReference>
<dbReference type="Proteomes" id="UP000694240">
    <property type="component" value="Chromosome 10"/>
</dbReference>
<dbReference type="GO" id="GO:0015074">
    <property type="term" value="P:DNA integration"/>
    <property type="evidence" value="ECO:0007669"/>
    <property type="project" value="InterPro"/>
</dbReference>